<dbReference type="GO" id="GO:0005634">
    <property type="term" value="C:nucleus"/>
    <property type="evidence" value="ECO:0007669"/>
    <property type="project" value="UniProtKB-SubCell"/>
</dbReference>
<name>A0AAD9WAA2_PHOAM</name>
<evidence type="ECO:0000256" key="2">
    <source>
        <dbReference type="ARBA" id="ARBA00022833"/>
    </source>
</evidence>
<dbReference type="SUPFAM" id="SSF57701">
    <property type="entry name" value="Zn2/Cys6 DNA-binding domain"/>
    <property type="match status" value="1"/>
</dbReference>
<dbReference type="GO" id="GO:0045944">
    <property type="term" value="P:positive regulation of transcription by RNA polymerase II"/>
    <property type="evidence" value="ECO:0007669"/>
    <property type="project" value="TreeGrafter"/>
</dbReference>
<keyword evidence="4" id="KW-0238">DNA-binding</keyword>
<keyword evidence="3" id="KW-0805">Transcription regulation</keyword>
<proteinExistence type="predicted"/>
<evidence type="ECO:0000256" key="6">
    <source>
        <dbReference type="ARBA" id="ARBA00023242"/>
    </source>
</evidence>
<evidence type="ECO:0000256" key="5">
    <source>
        <dbReference type="ARBA" id="ARBA00023163"/>
    </source>
</evidence>
<dbReference type="AlphaFoldDB" id="A0AAD9WAA2"/>
<evidence type="ECO:0000256" key="4">
    <source>
        <dbReference type="ARBA" id="ARBA00023125"/>
    </source>
</evidence>
<evidence type="ECO:0000313" key="9">
    <source>
        <dbReference type="Proteomes" id="UP001265746"/>
    </source>
</evidence>
<dbReference type="PANTHER" id="PTHR37534:SF51">
    <property type="entry name" value="ACRIFLAVINE SENSITIVITY CONTROL PROTEIN ACR-2"/>
    <property type="match status" value="1"/>
</dbReference>
<accession>A0AAD9WAA2</accession>
<evidence type="ECO:0000256" key="1">
    <source>
        <dbReference type="ARBA" id="ARBA00004123"/>
    </source>
</evidence>
<dbReference type="Pfam" id="PF00172">
    <property type="entry name" value="Zn_clus"/>
    <property type="match status" value="1"/>
</dbReference>
<dbReference type="GO" id="GO:0000981">
    <property type="term" value="F:DNA-binding transcription factor activity, RNA polymerase II-specific"/>
    <property type="evidence" value="ECO:0007669"/>
    <property type="project" value="InterPro"/>
</dbReference>
<dbReference type="GO" id="GO:0000976">
    <property type="term" value="F:transcription cis-regulatory region binding"/>
    <property type="evidence" value="ECO:0007669"/>
    <property type="project" value="TreeGrafter"/>
</dbReference>
<dbReference type="Proteomes" id="UP001265746">
    <property type="component" value="Unassembled WGS sequence"/>
</dbReference>
<dbReference type="PROSITE" id="PS50048">
    <property type="entry name" value="ZN2_CY6_FUNGAL_2"/>
    <property type="match status" value="1"/>
</dbReference>
<dbReference type="CDD" id="cd00067">
    <property type="entry name" value="GAL4"/>
    <property type="match status" value="1"/>
</dbReference>
<comment type="subcellular location">
    <subcellularLocation>
        <location evidence="1">Nucleus</location>
    </subcellularLocation>
</comment>
<protein>
    <recommendedName>
        <fullName evidence="7">Zn(2)-C6 fungal-type domain-containing protein</fullName>
    </recommendedName>
</protein>
<gene>
    <name evidence="8" type="ORF">N8I77_001506</name>
</gene>
<dbReference type="InterPro" id="IPR021858">
    <property type="entry name" value="Fun_TF"/>
</dbReference>
<reference evidence="8" key="1">
    <citation type="submission" date="2023-06" db="EMBL/GenBank/DDBJ databases">
        <authorList>
            <person name="Noh H."/>
        </authorList>
    </citation>
    <scope>NUCLEOTIDE SEQUENCE</scope>
    <source>
        <strain evidence="8">DUCC20226</strain>
    </source>
</reference>
<keyword evidence="5" id="KW-0804">Transcription</keyword>
<sequence>MIDSDLARPNVSPPSKSCHNCRRKRLRCDRSIPDCQKCTSKGEKCLGYGKLLRWTNAVAVRGNLADQISQRPSHTVHSHTKDVVASHLVHPRGRQPPDTELRPLQLSLIDPLLVDLAPRHRVYIGHFTRTVCQDLVSFDHQDTQNPFRSMLSLIDRFDYIREITLATSAVHMVTLRRARGLTYHKELVDALTAKGQAFRLLRRALDSLAAVDKPIAVVAVVFFINFDLIESGRGCWKTHVEAAGNLLNSIHAMEIRKQIPPSVANLADIVVADCITYHVLGSAFASSGDTALSAFESIDITSVLQRAAAFSYGCYPPIMLETLSRASRLSQNDVCQAGALMDELCGLDFRTWVYSIPGLSPEDDLEVRVSIADAHRAATCLYILLAVPDLERDSLSDQSITAESQTRKVLDQLASVPIEHALAKGLIWPTFMVGAQTDDLAERQWCLGRMHKIWLSNAFVCPWGYVESAITMMQRVWETKDAKSKHGGHSGMNWLQELKAASDHALIV</sequence>
<evidence type="ECO:0000256" key="3">
    <source>
        <dbReference type="ARBA" id="ARBA00023015"/>
    </source>
</evidence>
<keyword evidence="2" id="KW-0862">Zinc</keyword>
<dbReference type="PANTHER" id="PTHR37534">
    <property type="entry name" value="TRANSCRIPTIONAL ACTIVATOR PROTEIN UGA3"/>
    <property type="match status" value="1"/>
</dbReference>
<keyword evidence="9" id="KW-1185">Reference proteome</keyword>
<dbReference type="InterPro" id="IPR001138">
    <property type="entry name" value="Zn2Cys6_DnaBD"/>
</dbReference>
<dbReference type="EMBL" id="JAUJFL010000001">
    <property type="protein sequence ID" value="KAK2614701.1"/>
    <property type="molecule type" value="Genomic_DNA"/>
</dbReference>
<dbReference type="SMART" id="SM00066">
    <property type="entry name" value="GAL4"/>
    <property type="match status" value="1"/>
</dbReference>
<dbReference type="PROSITE" id="PS00463">
    <property type="entry name" value="ZN2_CY6_FUNGAL_1"/>
    <property type="match status" value="1"/>
</dbReference>
<evidence type="ECO:0000259" key="7">
    <source>
        <dbReference type="PROSITE" id="PS50048"/>
    </source>
</evidence>
<dbReference type="Pfam" id="PF11951">
    <property type="entry name" value="Fungal_trans_2"/>
    <property type="match status" value="1"/>
</dbReference>
<feature type="domain" description="Zn(2)-C6 fungal-type" evidence="7">
    <location>
        <begin position="17"/>
        <end position="45"/>
    </location>
</feature>
<dbReference type="Gene3D" id="4.10.240.10">
    <property type="entry name" value="Zn(2)-C6 fungal-type DNA-binding domain"/>
    <property type="match status" value="1"/>
</dbReference>
<evidence type="ECO:0000313" key="8">
    <source>
        <dbReference type="EMBL" id="KAK2614701.1"/>
    </source>
</evidence>
<dbReference type="InterPro" id="IPR036864">
    <property type="entry name" value="Zn2-C6_fun-type_DNA-bd_sf"/>
</dbReference>
<comment type="caution">
    <text evidence="8">The sequence shown here is derived from an EMBL/GenBank/DDBJ whole genome shotgun (WGS) entry which is preliminary data.</text>
</comment>
<dbReference type="GO" id="GO:0008270">
    <property type="term" value="F:zinc ion binding"/>
    <property type="evidence" value="ECO:0007669"/>
    <property type="project" value="InterPro"/>
</dbReference>
<organism evidence="8 9">
    <name type="scientific">Phomopsis amygdali</name>
    <name type="common">Fusicoccum amygdali</name>
    <dbReference type="NCBI Taxonomy" id="1214568"/>
    <lineage>
        <taxon>Eukaryota</taxon>
        <taxon>Fungi</taxon>
        <taxon>Dikarya</taxon>
        <taxon>Ascomycota</taxon>
        <taxon>Pezizomycotina</taxon>
        <taxon>Sordariomycetes</taxon>
        <taxon>Sordariomycetidae</taxon>
        <taxon>Diaporthales</taxon>
        <taxon>Diaporthaceae</taxon>
        <taxon>Diaporthe</taxon>
    </lineage>
</organism>
<keyword evidence="6" id="KW-0539">Nucleus</keyword>